<dbReference type="PROSITE" id="PS52040">
    <property type="entry name" value="TOPO_IIA"/>
    <property type="match status" value="1"/>
</dbReference>
<evidence type="ECO:0000256" key="2">
    <source>
        <dbReference type="ARBA" id="ARBA00008263"/>
    </source>
</evidence>
<keyword evidence="6 9" id="KW-0413">Isomerase</keyword>
<accession>A0A0D2IV10</accession>
<keyword evidence="4" id="KW-0799">Topoisomerase</keyword>
<comment type="catalytic activity">
    <reaction evidence="1">
        <text>ATP-dependent breakage, passage and rejoining of double-stranded DNA.</text>
        <dbReference type="EC" id="5.6.2.2"/>
    </reaction>
</comment>
<evidence type="ECO:0000256" key="1">
    <source>
        <dbReference type="ARBA" id="ARBA00000185"/>
    </source>
</evidence>
<dbReference type="GO" id="GO:0003918">
    <property type="term" value="F:DNA topoisomerase type II (double strand cut, ATP-hydrolyzing) activity"/>
    <property type="evidence" value="ECO:0007669"/>
    <property type="project" value="UniProtKB-EC"/>
</dbReference>
<evidence type="ECO:0000256" key="6">
    <source>
        <dbReference type="ARBA" id="ARBA00023235"/>
    </source>
</evidence>
<reference evidence="9 10" key="1">
    <citation type="journal article" date="2013" name="BMC Genomics">
        <title>Reconstruction of the lipid metabolism for the microalga Monoraphidium neglectum from its genome sequence reveals characteristics suitable for biofuel production.</title>
        <authorList>
            <person name="Bogen C."/>
            <person name="Al-Dilaimi A."/>
            <person name="Albersmeier A."/>
            <person name="Wichmann J."/>
            <person name="Grundmann M."/>
            <person name="Rupp O."/>
            <person name="Lauersen K.J."/>
            <person name="Blifernez-Klassen O."/>
            <person name="Kalinowski J."/>
            <person name="Goesmann A."/>
            <person name="Mussgnug J.H."/>
            <person name="Kruse O."/>
        </authorList>
    </citation>
    <scope>NUCLEOTIDE SEQUENCE [LARGE SCALE GENOMIC DNA]</scope>
    <source>
        <strain evidence="9 10">SAG 48.87</strain>
    </source>
</reference>
<dbReference type="InterPro" id="IPR002205">
    <property type="entry name" value="Topo_IIA_dom_A"/>
</dbReference>
<evidence type="ECO:0000256" key="7">
    <source>
        <dbReference type="PROSITE-ProRule" id="PRU01384"/>
    </source>
</evidence>
<feature type="domain" description="Topo IIA-type catalytic" evidence="8">
    <location>
        <begin position="1"/>
        <end position="239"/>
    </location>
</feature>
<dbReference type="GO" id="GO:0005524">
    <property type="term" value="F:ATP binding"/>
    <property type="evidence" value="ECO:0007669"/>
    <property type="project" value="InterPro"/>
</dbReference>
<comment type="similarity">
    <text evidence="2">Belongs to the type II topoisomerase GyrA/ParC subunit family.</text>
</comment>
<dbReference type="GO" id="GO:0006265">
    <property type="term" value="P:DNA topological change"/>
    <property type="evidence" value="ECO:0007669"/>
    <property type="project" value="InterPro"/>
</dbReference>
<dbReference type="RefSeq" id="XP_013890817.1">
    <property type="nucleotide sequence ID" value="XM_014035363.1"/>
</dbReference>
<comment type="caution">
    <text evidence="7">Lacks conserved residue(s) required for the propagation of feature annotation.</text>
</comment>
<evidence type="ECO:0000313" key="9">
    <source>
        <dbReference type="EMBL" id="KIY91797.1"/>
    </source>
</evidence>
<dbReference type="InterPro" id="IPR050220">
    <property type="entry name" value="Type_II_DNA_Topoisomerases"/>
</dbReference>
<dbReference type="KEGG" id="mng:MNEG_16166"/>
<protein>
    <recommendedName>
        <fullName evidence="3">DNA topoisomerase (ATP-hydrolyzing)</fullName>
        <ecNumber evidence="3">5.6.2.2</ecNumber>
    </recommendedName>
</protein>
<proteinExistence type="inferred from homology"/>
<dbReference type="Gene3D" id="3.30.1360.40">
    <property type="match status" value="1"/>
</dbReference>
<dbReference type="SMART" id="SM00434">
    <property type="entry name" value="TOP4c"/>
    <property type="match status" value="1"/>
</dbReference>
<dbReference type="GeneID" id="25733899"/>
<dbReference type="EMBL" id="KK106279">
    <property type="protein sequence ID" value="KIY91797.1"/>
    <property type="molecule type" value="Genomic_DNA"/>
</dbReference>
<dbReference type="SUPFAM" id="SSF56719">
    <property type="entry name" value="Type II DNA topoisomerase"/>
    <property type="match status" value="1"/>
</dbReference>
<dbReference type="OrthoDB" id="276498at2759"/>
<dbReference type="InterPro" id="IPR013760">
    <property type="entry name" value="Topo_IIA-like_dom_sf"/>
</dbReference>
<dbReference type="AlphaFoldDB" id="A0A0D2IV10"/>
<evidence type="ECO:0000256" key="3">
    <source>
        <dbReference type="ARBA" id="ARBA00012895"/>
    </source>
</evidence>
<keyword evidence="10" id="KW-1185">Reference proteome</keyword>
<gene>
    <name evidence="9" type="ORF">MNEG_16166</name>
</gene>
<dbReference type="InterPro" id="IPR013758">
    <property type="entry name" value="Topo_IIA_A/C_ab"/>
</dbReference>
<dbReference type="FunFam" id="1.10.268.10:FF:000001">
    <property type="entry name" value="DNA gyrase subunit A"/>
    <property type="match status" value="1"/>
</dbReference>
<dbReference type="InterPro" id="IPR013757">
    <property type="entry name" value="Topo_IIA_A_a_sf"/>
</dbReference>
<dbReference type="Gene3D" id="1.10.268.10">
    <property type="entry name" value="Topoisomerase, domain 3"/>
    <property type="match status" value="1"/>
</dbReference>
<dbReference type="EC" id="5.6.2.2" evidence="3"/>
<evidence type="ECO:0000259" key="8">
    <source>
        <dbReference type="PROSITE" id="PS52040"/>
    </source>
</evidence>
<dbReference type="GO" id="GO:0009330">
    <property type="term" value="C:DNA topoisomerase type II (double strand cut, ATP-hydrolyzing) complex"/>
    <property type="evidence" value="ECO:0007669"/>
    <property type="project" value="TreeGrafter"/>
</dbReference>
<organism evidence="9 10">
    <name type="scientific">Monoraphidium neglectum</name>
    <dbReference type="NCBI Taxonomy" id="145388"/>
    <lineage>
        <taxon>Eukaryota</taxon>
        <taxon>Viridiplantae</taxon>
        <taxon>Chlorophyta</taxon>
        <taxon>core chlorophytes</taxon>
        <taxon>Chlorophyceae</taxon>
        <taxon>CS clade</taxon>
        <taxon>Sphaeropleales</taxon>
        <taxon>Selenastraceae</taxon>
        <taxon>Monoraphidium</taxon>
    </lineage>
</organism>
<dbReference type="Gene3D" id="3.90.199.10">
    <property type="entry name" value="Topoisomerase II, domain 5"/>
    <property type="match status" value="1"/>
</dbReference>
<name>A0A0D2IV10_9CHLO</name>
<dbReference type="Pfam" id="PF00521">
    <property type="entry name" value="DNA_topoisoIV"/>
    <property type="match status" value="1"/>
</dbReference>
<dbReference type="PANTHER" id="PTHR43493">
    <property type="entry name" value="DNA GYRASE/TOPOISOMERASE SUBUNIT A"/>
    <property type="match status" value="1"/>
</dbReference>
<dbReference type="PANTHER" id="PTHR43493:SF5">
    <property type="entry name" value="DNA GYRASE SUBUNIT A, CHLOROPLASTIC_MITOCHONDRIAL"/>
    <property type="match status" value="1"/>
</dbReference>
<dbReference type="STRING" id="145388.A0A0D2IV10"/>
<sequence>MLNHPVDRSPQPPATTQAELAAKIAELVEAKTIEGVADVRDESDRTGVRLVVEVKRGFEARVVLNQLLKHTRLQIRFSCNMVALVDGVPQTLDLKAFLQHFLDFRVGVVERRARHTLGKARARLHLVEGFLAALEDLEAVVQAIRAAPDAAAARAALRGGRFKLSEAQAEGVLGLTLRRLTGLEVGKLTDEKAQLTASIQQLEVGRAAYTSDFDWRVWRVSRVCMVASILAAQLAATMS</sequence>
<evidence type="ECO:0000256" key="5">
    <source>
        <dbReference type="ARBA" id="ARBA00023125"/>
    </source>
</evidence>
<keyword evidence="5 7" id="KW-0238">DNA-binding</keyword>
<evidence type="ECO:0000313" key="10">
    <source>
        <dbReference type="Proteomes" id="UP000054498"/>
    </source>
</evidence>
<dbReference type="Proteomes" id="UP000054498">
    <property type="component" value="Unassembled WGS sequence"/>
</dbReference>
<evidence type="ECO:0000256" key="4">
    <source>
        <dbReference type="ARBA" id="ARBA00023029"/>
    </source>
</evidence>
<dbReference type="GO" id="GO:0003677">
    <property type="term" value="F:DNA binding"/>
    <property type="evidence" value="ECO:0007669"/>
    <property type="project" value="UniProtKB-UniRule"/>
</dbReference>